<dbReference type="Pfam" id="PF16201">
    <property type="entry name" value="NopRA1"/>
    <property type="match status" value="1"/>
</dbReference>
<protein>
    <submittedName>
        <fullName evidence="2">Nucleolar pre-ribosomal-associated protein 1</fullName>
    </submittedName>
</protein>
<reference evidence="2" key="1">
    <citation type="submission" date="2018-10" db="EMBL/GenBank/DDBJ databases">
        <title>Transcriptome assembly of Aceria tosichella (Wheat curl mite) Type 2.</title>
        <authorList>
            <person name="Scully E.D."/>
            <person name="Geib S.M."/>
            <person name="Palmer N.A."/>
            <person name="Gupta A.K."/>
            <person name="Sarath G."/>
            <person name="Tatineni S."/>
        </authorList>
    </citation>
    <scope>NUCLEOTIDE SEQUENCE</scope>
    <source>
        <strain evidence="2">LincolnNE</strain>
    </source>
</reference>
<name>A0A6G1SN43_9ACAR</name>
<gene>
    <name evidence="2" type="primary">URB1</name>
    <name evidence="2" type="ORF">g.16609</name>
</gene>
<dbReference type="InterPro" id="IPR032436">
    <property type="entry name" value="URB1_C"/>
</dbReference>
<dbReference type="GO" id="GO:0000463">
    <property type="term" value="P:maturation of LSU-rRNA from tricistronic rRNA transcript (SSU-rRNA, 5.8S rRNA, LSU-rRNA)"/>
    <property type="evidence" value="ECO:0007669"/>
    <property type="project" value="TreeGrafter"/>
</dbReference>
<dbReference type="GO" id="GO:0000466">
    <property type="term" value="P:maturation of 5.8S rRNA from tricistronic rRNA transcript (SSU-rRNA, 5.8S rRNA, LSU-rRNA)"/>
    <property type="evidence" value="ECO:0007669"/>
    <property type="project" value="TreeGrafter"/>
</dbReference>
<dbReference type="AlphaFoldDB" id="A0A6G1SN43"/>
<evidence type="ECO:0000313" key="2">
    <source>
        <dbReference type="EMBL" id="MDE51323.1"/>
    </source>
</evidence>
<accession>A0A6G1SN43</accession>
<feature type="domain" description="URB1 C-terminal" evidence="1">
    <location>
        <begin position="130"/>
        <end position="321"/>
    </location>
</feature>
<proteinExistence type="predicted"/>
<organism evidence="2">
    <name type="scientific">Aceria tosichella</name>
    <name type="common">wheat curl mite</name>
    <dbReference type="NCBI Taxonomy" id="561515"/>
    <lineage>
        <taxon>Eukaryota</taxon>
        <taxon>Metazoa</taxon>
        <taxon>Ecdysozoa</taxon>
        <taxon>Arthropoda</taxon>
        <taxon>Chelicerata</taxon>
        <taxon>Arachnida</taxon>
        <taxon>Acari</taxon>
        <taxon>Acariformes</taxon>
        <taxon>Trombidiformes</taxon>
        <taxon>Prostigmata</taxon>
        <taxon>Eupodina</taxon>
        <taxon>Eriophyoidea</taxon>
        <taxon>Eriophyidae</taxon>
        <taxon>Eriophyinae</taxon>
        <taxon>Aceriini</taxon>
        <taxon>Aceria</taxon>
    </lineage>
</organism>
<dbReference type="EMBL" id="GGYP01006552">
    <property type="protein sequence ID" value="MDE51323.1"/>
    <property type="molecule type" value="Transcribed_RNA"/>
</dbReference>
<evidence type="ECO:0000259" key="1">
    <source>
        <dbReference type="Pfam" id="PF16201"/>
    </source>
</evidence>
<dbReference type="PANTHER" id="PTHR13500">
    <property type="entry name" value="NUCLEOLAR PRERIBOSOMAL-ASSOCIATED PROTEIN 1"/>
    <property type="match status" value="1"/>
</dbReference>
<sequence length="442" mass="51939">MDTSYQFTMSMEDQEKFIGIDSSTKYGELLMSIKEHLESQNKKVEFKEQSSSKFILSQINQKTMLHTIEAFPIDLPLNNRTIYTYTDAQAMFNPEPDKIYDVRFIMPLIYHSVSPSLYVECRDFIAKRCLSLTITGLSSQDHQMRALCYKILERYYEHLLSNLMIDKQLWINLLDLLRNSIPVPNARLKYLFTMFLTKIIDILLHPHIDKMYEMIKEFLAGRPKLRIDTIEIYDDLLLCSDVDFYNNNVRWLVTLFRDGTRTRDDLEVLRKLKVIPQIMCLYNSELRFQRANETILTLFKRITTIETGSSVLVEEYSFLPWLHQTILYHLNQDPNELKHDPKAESLSDLAAELTSLICNLVDTLLKKKKNEALSLPTLLEMFNVFIALHDLIIRSKEPKNLKYYLGYAKNVAKVMRTDKRIPDELAAHLLELMTAKMHYLFT</sequence>
<dbReference type="GO" id="GO:0005730">
    <property type="term" value="C:nucleolus"/>
    <property type="evidence" value="ECO:0007669"/>
    <property type="project" value="TreeGrafter"/>
</dbReference>
<dbReference type="InterPro" id="IPR039844">
    <property type="entry name" value="URB1"/>
</dbReference>
<dbReference type="PANTHER" id="PTHR13500:SF0">
    <property type="entry name" value="NUCLEOLAR PRE-RIBOSOMAL-ASSOCIATED PROTEIN 1"/>
    <property type="match status" value="1"/>
</dbReference>